<dbReference type="EMBL" id="LBGP01000013">
    <property type="protein sequence ID" value="KQB00966.1"/>
    <property type="molecule type" value="Genomic_DNA"/>
</dbReference>
<feature type="compositionally biased region" description="Basic and acidic residues" evidence="1">
    <location>
        <begin position="548"/>
        <end position="558"/>
    </location>
</feature>
<dbReference type="Gene3D" id="3.30.420.240">
    <property type="match status" value="1"/>
</dbReference>
<dbReference type="OrthoDB" id="479677at2"/>
<organism evidence="2 3">
    <name type="scientific">Vibrio metoecus</name>
    <dbReference type="NCBI Taxonomy" id="1481663"/>
    <lineage>
        <taxon>Bacteria</taxon>
        <taxon>Pseudomonadati</taxon>
        <taxon>Pseudomonadota</taxon>
        <taxon>Gammaproteobacteria</taxon>
        <taxon>Vibrionales</taxon>
        <taxon>Vibrionaceae</taxon>
        <taxon>Vibrio</taxon>
    </lineage>
</organism>
<dbReference type="AlphaFoldDB" id="A0A0Q0PP67"/>
<feature type="region of interest" description="Disordered" evidence="1">
    <location>
        <begin position="540"/>
        <end position="565"/>
    </location>
</feature>
<dbReference type="PATRIC" id="fig|1481663.12.peg.843"/>
<sequence>MINLGSVPQEKISAQDRAFLFSRLSNKWWRLNHLYKIENEDGELVTFKLRPAQALLFKMMGHRNIILKARQLGFSTAIDIYLLDEALFNKRLKCGIVAQDKQAAGEIFRTKVEVPYDNLPAWLKAAIPTEERKSGANGGRMVFKNGSSIQVATSFRSGTVQRLHISEHGKICAKYPHKAKEVKTGTLNAIHQNAICFIESTAEGVGGDFYTMCMRAMEQAKSGVELSREDYQFHFFAWWQDPKYRSKVPMNGLVVPKVMAEYFTGVEKSMGCQLDDEQKQWYLEKEAMQGEEMKQEFPSTPLEAFLTSGRRVFNPVHIMAAEADVLAPFLVYDLEPMTGNLTRVHSIESHDPLRMQRNAMNLLLMWEMFDEDEEYALGVDIAEGLEHGDRSSIDVVKKSDGEQVAHWFGYIDAELLAYLVKHIAILYGNAYVMPERNNHGHAFIQKLREIYPTPYIYSEQYLDRDNDDETVKLGWLTTKQSKPILTEGMKTLFQNGVSGIRWMGTISEYHSYVYDKKGAMNAQEGCFDDQVMSHMLAQEARARMPKRVKSEDLKRDPSNNHWQTK</sequence>
<name>A0A0Q0PP67_VIBMT</name>
<evidence type="ECO:0000313" key="2">
    <source>
        <dbReference type="EMBL" id="KQB00966.1"/>
    </source>
</evidence>
<comment type="caution">
    <text evidence="2">The sequence shown here is derived from an EMBL/GenBank/DDBJ whole genome shotgun (WGS) entry which is preliminary data.</text>
</comment>
<evidence type="ECO:0000256" key="1">
    <source>
        <dbReference type="SAM" id="MobiDB-lite"/>
    </source>
</evidence>
<evidence type="ECO:0000313" key="3">
    <source>
        <dbReference type="Proteomes" id="UP000050491"/>
    </source>
</evidence>
<accession>A0A0Q0PP67</accession>
<dbReference type="InterPro" id="IPR027417">
    <property type="entry name" value="P-loop_NTPase"/>
</dbReference>
<dbReference type="RefSeq" id="WP_000609063.1">
    <property type="nucleotide sequence ID" value="NZ_ACZT01000026.1"/>
</dbReference>
<reference evidence="2 3" key="1">
    <citation type="journal article" date="2015" name="Genome Biol. Evol.">
        <title>The Dynamics of Genetic Interactions between Vibrio metoecus and Vibrio cholerae, Two Close Relatives Co-Occurring in the Environment.</title>
        <authorList>
            <person name="Orata F.D."/>
            <person name="Kirchberger P.C."/>
            <person name="Meheust R."/>
            <person name="Barlow E.J."/>
            <person name="Tarr C.L."/>
            <person name="Boucher Y."/>
        </authorList>
    </citation>
    <scope>NUCLEOTIDE SEQUENCE [LARGE SCALE GENOMIC DNA]</scope>
    <source>
        <strain evidence="2 3">YB5B04</strain>
    </source>
</reference>
<protein>
    <submittedName>
        <fullName evidence="2">Terminase</fullName>
    </submittedName>
</protein>
<dbReference type="Gene3D" id="3.40.50.300">
    <property type="entry name" value="P-loop containing nucleotide triphosphate hydrolases"/>
    <property type="match status" value="1"/>
</dbReference>
<dbReference type="Proteomes" id="UP000050491">
    <property type="component" value="Unassembled WGS sequence"/>
</dbReference>
<gene>
    <name evidence="2" type="ORF">XV92_10365</name>
</gene>
<proteinExistence type="predicted"/>